<feature type="region of interest" description="Disordered" evidence="1">
    <location>
        <begin position="1"/>
        <end position="43"/>
    </location>
</feature>
<dbReference type="EMBL" id="MCFK01008091">
    <property type="protein sequence ID" value="RKF56516.1"/>
    <property type="molecule type" value="Genomic_DNA"/>
</dbReference>
<accession>A0A420HGE7</accession>
<gene>
    <name evidence="2" type="ORF">OnM2_080052</name>
</gene>
<keyword evidence="3" id="KW-1185">Reference proteome</keyword>
<evidence type="ECO:0000313" key="2">
    <source>
        <dbReference type="EMBL" id="RKF56516.1"/>
    </source>
</evidence>
<organism evidence="2 3">
    <name type="scientific">Erysiphe neolycopersici</name>
    <dbReference type="NCBI Taxonomy" id="212602"/>
    <lineage>
        <taxon>Eukaryota</taxon>
        <taxon>Fungi</taxon>
        <taxon>Dikarya</taxon>
        <taxon>Ascomycota</taxon>
        <taxon>Pezizomycotina</taxon>
        <taxon>Leotiomycetes</taxon>
        <taxon>Erysiphales</taxon>
        <taxon>Erysiphaceae</taxon>
        <taxon>Erysiphe</taxon>
    </lineage>
</organism>
<protein>
    <submittedName>
        <fullName evidence="2">Uncharacterized protein</fullName>
    </submittedName>
</protein>
<dbReference type="AlphaFoldDB" id="A0A420HGE7"/>
<name>A0A420HGE7_9PEZI</name>
<sequence>MVSIRANGAKERRMKKNKRRGSEKTTDVTTTEQVQDQHSEKPELDKIVANKSNVSKMQPTANRISREQKQELILSKRAIYLAIPKSLKKRRTAAFTAIKPFLSSLQLRGLKAIAPSGSSYYALLFETEDRKDRALTKIGRSSFKWDGVMYKLIVHSFGGNPAGDEVILQISANLFATGPEVRDSIIEHYLQVDPLHSGPFIVRQVHDNDMPTGKWAVKFETKGPQKFAKQMKMGAITVLVSQEPQGTCRLCGNSGHNLFSCTTKGEKELGTESFKGCTGITPPDVETSMEE</sequence>
<evidence type="ECO:0000256" key="1">
    <source>
        <dbReference type="SAM" id="MobiDB-lite"/>
    </source>
</evidence>
<dbReference type="Proteomes" id="UP000286134">
    <property type="component" value="Unassembled WGS sequence"/>
</dbReference>
<comment type="caution">
    <text evidence="2">The sequence shown here is derived from an EMBL/GenBank/DDBJ whole genome shotgun (WGS) entry which is preliminary data.</text>
</comment>
<proteinExistence type="predicted"/>
<evidence type="ECO:0000313" key="3">
    <source>
        <dbReference type="Proteomes" id="UP000286134"/>
    </source>
</evidence>
<dbReference type="OrthoDB" id="4927245at2759"/>
<reference evidence="2 3" key="1">
    <citation type="journal article" date="2018" name="BMC Genomics">
        <title>Comparative genome analyses reveal sequence features reflecting distinct modes of host-adaptation between dicot and monocot powdery mildew.</title>
        <authorList>
            <person name="Wu Y."/>
            <person name="Ma X."/>
            <person name="Pan Z."/>
            <person name="Kale S.D."/>
            <person name="Song Y."/>
            <person name="King H."/>
            <person name="Zhang Q."/>
            <person name="Presley C."/>
            <person name="Deng X."/>
            <person name="Wei C.I."/>
            <person name="Xiao S."/>
        </authorList>
    </citation>
    <scope>NUCLEOTIDE SEQUENCE [LARGE SCALE GENOMIC DNA]</scope>
    <source>
        <strain evidence="2">UMSG2</strain>
    </source>
</reference>